<proteinExistence type="predicted"/>
<evidence type="ECO:0000313" key="2">
    <source>
        <dbReference type="Proteomes" id="UP000309997"/>
    </source>
</evidence>
<dbReference type="Proteomes" id="UP000309997">
    <property type="component" value="Unassembled WGS sequence"/>
</dbReference>
<protein>
    <submittedName>
        <fullName evidence="1">Uncharacterized protein</fullName>
    </submittedName>
</protein>
<feature type="non-terminal residue" evidence="1">
    <location>
        <position position="417"/>
    </location>
</feature>
<gene>
    <name evidence="1" type="ORF">D5086_008079</name>
</gene>
<comment type="caution">
    <text evidence="1">The sequence shown here is derived from an EMBL/GenBank/DDBJ whole genome shotgun (WGS) entry which is preliminary data.</text>
</comment>
<dbReference type="EMBL" id="RCHU02000004">
    <property type="protein sequence ID" value="KAL3596442.1"/>
    <property type="molecule type" value="Genomic_DNA"/>
</dbReference>
<sequence>MENESSLFSLPETSSPTALNGFCQEAVLAFYEMHLLGIKCNEFAFPSVLKACTVTKDLVLGKQVHGIVVVTGFDSDEFVANSLVILYAKCRGFGEARRLFDAIPDRSVVSWNALFSCYVHSDMHGEAYHHRALELLREMSKSGMCPNMFTLSSALKACAGMALRELGRQMHSSLIKMDMGSDSFLGHSQNEEDEEAASLFPLMHTEGIGFNQTTLSTVLKSIAALQANYMCRQIHALSLKSGFEFDNYVVNSLVDTYGKCGHVEDATRVFEESPIVDLVLFTSLVTTYAQDGQGEEALRLYLEMQDRGIKPDSFVCSSLLNACASLSAYEQGKQVHVHILKFGFMSDIFAGNSLVNMYAKCGSIEDASCAFSRIPVRGIVSWSAMIGGLAQHGYGKEALQLFKQMLKDGVPPNHITL</sequence>
<name>A0ACC4CG47_POPAL</name>
<reference evidence="1 2" key="1">
    <citation type="journal article" date="2024" name="Plant Biotechnol. J.">
        <title>Genome and CRISPR/Cas9 system of a widespread forest tree (Populus alba) in the world.</title>
        <authorList>
            <person name="Liu Y.J."/>
            <person name="Jiang P.F."/>
            <person name="Han X.M."/>
            <person name="Li X.Y."/>
            <person name="Wang H.M."/>
            <person name="Wang Y.J."/>
            <person name="Wang X.X."/>
            <person name="Zeng Q.Y."/>
        </authorList>
    </citation>
    <scope>NUCLEOTIDE SEQUENCE [LARGE SCALE GENOMIC DNA]</scope>
    <source>
        <strain evidence="2">cv. PAL-ZL1</strain>
    </source>
</reference>
<keyword evidence="2" id="KW-1185">Reference proteome</keyword>
<organism evidence="1 2">
    <name type="scientific">Populus alba</name>
    <name type="common">White poplar</name>
    <dbReference type="NCBI Taxonomy" id="43335"/>
    <lineage>
        <taxon>Eukaryota</taxon>
        <taxon>Viridiplantae</taxon>
        <taxon>Streptophyta</taxon>
        <taxon>Embryophyta</taxon>
        <taxon>Tracheophyta</taxon>
        <taxon>Spermatophyta</taxon>
        <taxon>Magnoliopsida</taxon>
        <taxon>eudicotyledons</taxon>
        <taxon>Gunneridae</taxon>
        <taxon>Pentapetalae</taxon>
        <taxon>rosids</taxon>
        <taxon>fabids</taxon>
        <taxon>Malpighiales</taxon>
        <taxon>Salicaceae</taxon>
        <taxon>Saliceae</taxon>
        <taxon>Populus</taxon>
    </lineage>
</organism>
<evidence type="ECO:0000313" key="1">
    <source>
        <dbReference type="EMBL" id="KAL3596442.1"/>
    </source>
</evidence>
<accession>A0ACC4CG47</accession>